<dbReference type="InterPro" id="IPR025110">
    <property type="entry name" value="AMP-bd_C"/>
</dbReference>
<dbReference type="Gene3D" id="3.30.300.30">
    <property type="match status" value="1"/>
</dbReference>
<dbReference type="EMBL" id="LAZR01022021">
    <property type="protein sequence ID" value="KKL83298.1"/>
    <property type="molecule type" value="Genomic_DNA"/>
</dbReference>
<dbReference type="PROSITE" id="PS00455">
    <property type="entry name" value="AMP_BINDING"/>
    <property type="match status" value="1"/>
</dbReference>
<evidence type="ECO:0000259" key="2">
    <source>
        <dbReference type="Pfam" id="PF13193"/>
    </source>
</evidence>
<name>A0A0F9FAR6_9ZZZZ</name>
<dbReference type="GO" id="GO:0016878">
    <property type="term" value="F:acid-thiol ligase activity"/>
    <property type="evidence" value="ECO:0007669"/>
    <property type="project" value="UniProtKB-ARBA"/>
</dbReference>
<dbReference type="InterPro" id="IPR050237">
    <property type="entry name" value="ATP-dep_AMP-bd_enzyme"/>
</dbReference>
<organism evidence="3">
    <name type="scientific">marine sediment metagenome</name>
    <dbReference type="NCBI Taxonomy" id="412755"/>
    <lineage>
        <taxon>unclassified sequences</taxon>
        <taxon>metagenomes</taxon>
        <taxon>ecological metagenomes</taxon>
    </lineage>
</organism>
<dbReference type="Pfam" id="PF00501">
    <property type="entry name" value="AMP-binding"/>
    <property type="match status" value="1"/>
</dbReference>
<dbReference type="InterPro" id="IPR020845">
    <property type="entry name" value="AMP-binding_CS"/>
</dbReference>
<feature type="domain" description="AMP-dependent synthetase/ligase" evidence="1">
    <location>
        <begin position="37"/>
        <end position="426"/>
    </location>
</feature>
<dbReference type="AlphaFoldDB" id="A0A0F9FAR6"/>
<dbReference type="InterPro" id="IPR000873">
    <property type="entry name" value="AMP-dep_synth/lig_dom"/>
</dbReference>
<dbReference type="Pfam" id="PF13193">
    <property type="entry name" value="AMP-binding_C"/>
    <property type="match status" value="1"/>
</dbReference>
<comment type="caution">
    <text evidence="3">The sequence shown here is derived from an EMBL/GenBank/DDBJ whole genome shotgun (WGS) entry which is preliminary data.</text>
</comment>
<evidence type="ECO:0000313" key="3">
    <source>
        <dbReference type="EMBL" id="KKL83298.1"/>
    </source>
</evidence>
<dbReference type="PANTHER" id="PTHR43767:SF1">
    <property type="entry name" value="NONRIBOSOMAL PEPTIDE SYNTHASE PES1 (EUROFUNG)-RELATED"/>
    <property type="match status" value="1"/>
</dbReference>
<dbReference type="Gene3D" id="2.30.38.10">
    <property type="entry name" value="Luciferase, Domain 3"/>
    <property type="match status" value="1"/>
</dbReference>
<proteinExistence type="predicted"/>
<sequence length="568" mass="62325">MSYSSKFWKKSWDKGLKELDPKDYNISYPEIIKQTFVEFPNRPALSFLGIELTFKQVDDYSNQFANMLVKSGFKKGDIVAIALPNTPEYVIALIGTQRAGCIVSGVSPLLSDVQMQYQINDLGAGGKSVCLVTLDAIFAGRLVKIASKLPQLKTVVVTNVANFLPKIKQVLGKLIGKVPKGKITPLPGKEVISMHKDVFVNYSKSFVTVDITPDDISFIQYTGGTTGPPKGAILTHKNIVSNLITIQKWLGWERGKETALSGFPFFHIAGTTFLINCIEHGLMQCLIPNPRDSNHICKEIIKYKPTIMVNVPTLYQILLKNPKFKTLDHSKLKICVSAASPFPAESQRELESVVGKGKLLEMYGMTETAALVTANPSKGPKKLGSIGLPLLNADVKLVDPDTGEEVPLGEPGEILVKGPMNMTGYLNKDEETKKIFESDGFMHTGDVAIMDEEGYMRIVDRTKDMIIVGGFKVFSAKVEDSLSKHPAIAMVALIGTPNPDRPGSEIVKAFVQLDPDYQFDGNETALKDSIIAFAKENCAPYEVPKNIEISADLPLTAVGKIDKKVLRK</sequence>
<evidence type="ECO:0000259" key="1">
    <source>
        <dbReference type="Pfam" id="PF00501"/>
    </source>
</evidence>
<feature type="domain" description="AMP-binding enzyme C-terminal" evidence="2">
    <location>
        <begin position="477"/>
        <end position="560"/>
    </location>
</feature>
<accession>A0A0F9FAR6</accession>
<gene>
    <name evidence="3" type="ORF">LCGC14_1976150</name>
</gene>
<dbReference type="PANTHER" id="PTHR43767">
    <property type="entry name" value="LONG-CHAIN-FATTY-ACID--COA LIGASE"/>
    <property type="match status" value="1"/>
</dbReference>
<dbReference type="Gene3D" id="3.40.50.980">
    <property type="match status" value="2"/>
</dbReference>
<reference evidence="3" key="1">
    <citation type="journal article" date="2015" name="Nature">
        <title>Complex archaea that bridge the gap between prokaryotes and eukaryotes.</title>
        <authorList>
            <person name="Spang A."/>
            <person name="Saw J.H."/>
            <person name="Jorgensen S.L."/>
            <person name="Zaremba-Niedzwiedzka K."/>
            <person name="Martijn J."/>
            <person name="Lind A.E."/>
            <person name="van Eijk R."/>
            <person name="Schleper C."/>
            <person name="Guy L."/>
            <person name="Ettema T.J."/>
        </authorList>
    </citation>
    <scope>NUCLEOTIDE SEQUENCE</scope>
</reference>
<dbReference type="InterPro" id="IPR045851">
    <property type="entry name" value="AMP-bd_C_sf"/>
</dbReference>
<protein>
    <recommendedName>
        <fullName evidence="4">AMP-dependent synthetase/ligase domain-containing protein</fullName>
    </recommendedName>
</protein>
<evidence type="ECO:0008006" key="4">
    <source>
        <dbReference type="Google" id="ProtNLM"/>
    </source>
</evidence>
<dbReference type="SUPFAM" id="SSF56801">
    <property type="entry name" value="Acetyl-CoA synthetase-like"/>
    <property type="match status" value="1"/>
</dbReference>